<feature type="transmembrane region" description="Helical" evidence="2">
    <location>
        <begin position="231"/>
        <end position="251"/>
    </location>
</feature>
<keyword evidence="4" id="KW-1185">Reference proteome</keyword>
<evidence type="ECO:0000313" key="4">
    <source>
        <dbReference type="Proteomes" id="UP001363151"/>
    </source>
</evidence>
<feature type="region of interest" description="Disordered" evidence="1">
    <location>
        <begin position="1"/>
        <end position="75"/>
    </location>
</feature>
<keyword evidence="2" id="KW-1133">Transmembrane helix</keyword>
<comment type="caution">
    <text evidence="3">The sequence shown here is derived from an EMBL/GenBank/DDBJ whole genome shotgun (WGS) entry which is preliminary data.</text>
</comment>
<feature type="compositionally biased region" description="Basic and acidic residues" evidence="1">
    <location>
        <begin position="48"/>
        <end position="68"/>
    </location>
</feature>
<evidence type="ECO:0000313" key="3">
    <source>
        <dbReference type="EMBL" id="KAK7231866.1"/>
    </source>
</evidence>
<reference evidence="3 4" key="1">
    <citation type="submission" date="2024-03" db="EMBL/GenBank/DDBJ databases">
        <title>Aureococcus anophagefferens CCMP1851 and Kratosvirus quantuckense: Draft genome of a second virus-susceptible host strain in the model system.</title>
        <authorList>
            <person name="Chase E."/>
            <person name="Truchon A.R."/>
            <person name="Schepens W."/>
            <person name="Wilhelm S.W."/>
        </authorList>
    </citation>
    <scope>NUCLEOTIDE SEQUENCE [LARGE SCALE GENOMIC DNA]</scope>
    <source>
        <strain evidence="3 4">CCMP1851</strain>
    </source>
</reference>
<feature type="transmembrane region" description="Helical" evidence="2">
    <location>
        <begin position="257"/>
        <end position="274"/>
    </location>
</feature>
<protein>
    <submittedName>
        <fullName evidence="3">Uncharacterized protein</fullName>
    </submittedName>
</protein>
<dbReference type="Proteomes" id="UP001363151">
    <property type="component" value="Unassembled WGS sequence"/>
</dbReference>
<dbReference type="EMBL" id="JBBJCI010000373">
    <property type="protein sequence ID" value="KAK7231866.1"/>
    <property type="molecule type" value="Genomic_DNA"/>
</dbReference>
<accession>A0ABR1FJ98</accession>
<evidence type="ECO:0000256" key="2">
    <source>
        <dbReference type="SAM" id="Phobius"/>
    </source>
</evidence>
<proteinExistence type="predicted"/>
<keyword evidence="2" id="KW-0472">Membrane</keyword>
<name>A0ABR1FJ98_AURAN</name>
<keyword evidence="2" id="KW-0812">Transmembrane</keyword>
<feature type="transmembrane region" description="Helical" evidence="2">
    <location>
        <begin position="191"/>
        <end position="210"/>
    </location>
</feature>
<evidence type="ECO:0000256" key="1">
    <source>
        <dbReference type="SAM" id="MobiDB-lite"/>
    </source>
</evidence>
<sequence length="359" mass="39695">MVLAAPPHGRLRGAARRMEPPKAGGRPSSLKLKQQCSLRGGALTRPAAAEEKPAIEERASELSAERSSELPVAPIALDESGPARVNARRRARAAKRKSSAEESAEDDGDEDVVARWKNAASCLETLSFRSFLDELTNYGDYALPAVVVTRIFFRGVYFMAMPLRRVDVYGVEWRLRREMYHFFELDDGESFFYDFYVDVLVELVFVALICKANNAAYNRHAAARASRVRSWQWLGLGVLSLFVCVARDAIIILTCDLLMIACTAYILSAYVVMASRDISVAKRRVLQRRSLQERLAAAAPAGAGAAETADDADLRREEEILESLLEDASFQCCPKRFRGKGDDAPDVVDAARACGRRPG</sequence>
<gene>
    <name evidence="3" type="ORF">SO694_00082171</name>
</gene>
<organism evidence="3 4">
    <name type="scientific">Aureococcus anophagefferens</name>
    <name type="common">Harmful bloom alga</name>
    <dbReference type="NCBI Taxonomy" id="44056"/>
    <lineage>
        <taxon>Eukaryota</taxon>
        <taxon>Sar</taxon>
        <taxon>Stramenopiles</taxon>
        <taxon>Ochrophyta</taxon>
        <taxon>Pelagophyceae</taxon>
        <taxon>Pelagomonadales</taxon>
        <taxon>Pelagomonadaceae</taxon>
        <taxon>Aureococcus</taxon>
    </lineage>
</organism>